<evidence type="ECO:0000256" key="7">
    <source>
        <dbReference type="ARBA" id="ARBA00048741"/>
    </source>
</evidence>
<comment type="pathway">
    <text evidence="1">Amino-acid biosynthesis; L-asparagine biosynthesis; L-asparagine from L-aspartate (L-Gln route): step 1/1.</text>
</comment>
<dbReference type="EC" id="6.3.5.4" evidence="3"/>
<dbReference type="PIRSF" id="PIRSF001589">
    <property type="entry name" value="Asn_synthetase_glu-h"/>
    <property type="match status" value="1"/>
</dbReference>
<name>A0A3A8B1K6_9RHOB</name>
<evidence type="ECO:0000256" key="9">
    <source>
        <dbReference type="PIRSR" id="PIRSR001589-2"/>
    </source>
</evidence>
<dbReference type="InterPro" id="IPR033738">
    <property type="entry name" value="AsnB_N"/>
</dbReference>
<dbReference type="EMBL" id="RAPE01000008">
    <property type="protein sequence ID" value="RKF12420.1"/>
    <property type="molecule type" value="Genomic_DNA"/>
</dbReference>
<evidence type="ECO:0000256" key="5">
    <source>
        <dbReference type="ARBA" id="ARBA00022840"/>
    </source>
</evidence>
<dbReference type="GO" id="GO:0005524">
    <property type="term" value="F:ATP binding"/>
    <property type="evidence" value="ECO:0007669"/>
    <property type="project" value="UniProtKB-KW"/>
</dbReference>
<dbReference type="CDD" id="cd00712">
    <property type="entry name" value="AsnB"/>
    <property type="match status" value="1"/>
</dbReference>
<dbReference type="Proteomes" id="UP000281128">
    <property type="component" value="Unassembled WGS sequence"/>
</dbReference>
<evidence type="ECO:0000313" key="11">
    <source>
        <dbReference type="EMBL" id="RKF12420.1"/>
    </source>
</evidence>
<dbReference type="InterPro" id="IPR029055">
    <property type="entry name" value="Ntn_hydrolases_N"/>
</dbReference>
<dbReference type="Gene3D" id="3.40.50.620">
    <property type="entry name" value="HUPs"/>
    <property type="match status" value="1"/>
</dbReference>
<dbReference type="InterPro" id="IPR006426">
    <property type="entry name" value="Asn_synth_AEB"/>
</dbReference>
<evidence type="ECO:0000256" key="2">
    <source>
        <dbReference type="ARBA" id="ARBA00005752"/>
    </source>
</evidence>
<keyword evidence="5 9" id="KW-0067">ATP-binding</keyword>
<dbReference type="InterPro" id="IPR051786">
    <property type="entry name" value="ASN_synthetase/amidase"/>
</dbReference>
<evidence type="ECO:0000259" key="10">
    <source>
        <dbReference type="PROSITE" id="PS51278"/>
    </source>
</evidence>
<dbReference type="InterPro" id="IPR001962">
    <property type="entry name" value="Asn_synthase"/>
</dbReference>
<evidence type="ECO:0000256" key="3">
    <source>
        <dbReference type="ARBA" id="ARBA00012737"/>
    </source>
</evidence>
<accession>A0A3A8B1K6</accession>
<proteinExistence type="inferred from homology"/>
<dbReference type="SUPFAM" id="SSF56235">
    <property type="entry name" value="N-terminal nucleophile aminohydrolases (Ntn hydrolases)"/>
    <property type="match status" value="1"/>
</dbReference>
<dbReference type="CDD" id="cd01991">
    <property type="entry name" value="Asn_synthase_B_C"/>
    <property type="match status" value="1"/>
</dbReference>
<dbReference type="Gene3D" id="3.60.20.10">
    <property type="entry name" value="Glutamine Phosphoribosylpyrophosphate, subunit 1, domain 1"/>
    <property type="match status" value="1"/>
</dbReference>
<keyword evidence="8" id="KW-0061">Asparagine biosynthesis</keyword>
<dbReference type="InterPro" id="IPR014729">
    <property type="entry name" value="Rossmann-like_a/b/a_fold"/>
</dbReference>
<comment type="catalytic activity">
    <reaction evidence="7">
        <text>L-aspartate + L-glutamine + ATP + H2O = L-asparagine + L-glutamate + AMP + diphosphate + H(+)</text>
        <dbReference type="Rhea" id="RHEA:12228"/>
        <dbReference type="ChEBI" id="CHEBI:15377"/>
        <dbReference type="ChEBI" id="CHEBI:15378"/>
        <dbReference type="ChEBI" id="CHEBI:29985"/>
        <dbReference type="ChEBI" id="CHEBI:29991"/>
        <dbReference type="ChEBI" id="CHEBI:30616"/>
        <dbReference type="ChEBI" id="CHEBI:33019"/>
        <dbReference type="ChEBI" id="CHEBI:58048"/>
        <dbReference type="ChEBI" id="CHEBI:58359"/>
        <dbReference type="ChEBI" id="CHEBI:456215"/>
        <dbReference type="EC" id="6.3.5.4"/>
    </reaction>
</comment>
<reference evidence="11 12" key="1">
    <citation type="submission" date="2018-09" db="EMBL/GenBank/DDBJ databases">
        <title>Roseovarius spongiae sp. nov., isolated from a marine sponge.</title>
        <authorList>
            <person name="Zhuang L."/>
            <person name="Luo L."/>
        </authorList>
    </citation>
    <scope>NUCLEOTIDE SEQUENCE [LARGE SCALE GENOMIC DNA]</scope>
    <source>
        <strain evidence="11 12">HN-E21</strain>
    </source>
</reference>
<dbReference type="AlphaFoldDB" id="A0A3A8B1K6"/>
<dbReference type="GO" id="GO:0006529">
    <property type="term" value="P:asparagine biosynthetic process"/>
    <property type="evidence" value="ECO:0007669"/>
    <property type="project" value="UniProtKB-KW"/>
</dbReference>
<protein>
    <recommendedName>
        <fullName evidence="3">asparagine synthase (glutamine-hydrolyzing)</fullName>
        <ecNumber evidence="3">6.3.5.4</ecNumber>
    </recommendedName>
</protein>
<dbReference type="RefSeq" id="WP_121169062.1">
    <property type="nucleotide sequence ID" value="NZ_RAPE01000008.1"/>
</dbReference>
<comment type="caution">
    <text evidence="11">The sequence shown here is derived from an EMBL/GenBank/DDBJ whole genome shotgun (WGS) entry which is preliminary data.</text>
</comment>
<sequence>MCGLFAIFDRTGEVALDHRLLLRQLRHRGPDAAAVRFFAPDGAALPDTAPLPARPHVALGHVRLSILDLDPRSNQPFQSEDGRHVLVYNGEIYNYIELRAELIRAGHSFRTEGDTEVLLRAILHWGPDMALSRMEGMFAFVLHDREIGAALAGRDQLGIKPLFHADWDGGRAYASEVWPLLALPGVSRAPDDTRLAQYLLSGGQEHDGGSFFAGIGRLPGGAHETLDIHTGQPPDRHRYWQLSLPEHTVPEKDAVAVFREHFMQNVRLHLRSDAPLGVALSGGLDSSAIAGAIHHLEPDMELKTFSFLPETEEWSEERWIDRCADHVGASQHKVRPRAKDLVDDLPALLRAQGEPFGTTSIYAQFRVMKLAADAGIKVMLDGQGADELLGGYAPYAGARLLSLLRTGQVGAARQLLRQGPAWVASGRGAILRDLARYALPRAASRRMRQTAARRAPYDWIEPALLERARMFAPGADGWGPGESYLKRTLIEAATHYGLPELLRYEDRNSMHVSLESRVPFLTAGLAQTCASLPETMLIGPDGQTKRVLREAIRGLVPEEIRMRRDKIGFRPDIARMNGPVLDHFVEQAGGMDLPAGLDWDRLRRRFEALGDRDALLAHPWVWRVLNLGFWHDMVQKAPSAVATGMPPRIRASA</sequence>
<evidence type="ECO:0000313" key="12">
    <source>
        <dbReference type="Proteomes" id="UP000281128"/>
    </source>
</evidence>
<dbReference type="PANTHER" id="PTHR43284:SF1">
    <property type="entry name" value="ASPARAGINE SYNTHETASE"/>
    <property type="match status" value="1"/>
</dbReference>
<dbReference type="InterPro" id="IPR017932">
    <property type="entry name" value="GATase_2_dom"/>
</dbReference>
<feature type="active site" description="For GATase activity" evidence="8">
    <location>
        <position position="2"/>
    </location>
</feature>
<evidence type="ECO:0000256" key="6">
    <source>
        <dbReference type="ARBA" id="ARBA00022962"/>
    </source>
</evidence>
<feature type="domain" description="Glutamine amidotransferase type-2" evidence="10">
    <location>
        <begin position="2"/>
        <end position="229"/>
    </location>
</feature>
<dbReference type="PROSITE" id="PS51278">
    <property type="entry name" value="GATASE_TYPE_2"/>
    <property type="match status" value="1"/>
</dbReference>
<keyword evidence="8" id="KW-0028">Amino-acid biosynthesis</keyword>
<dbReference type="NCBIfam" id="TIGR01536">
    <property type="entry name" value="asn_synth_AEB"/>
    <property type="match status" value="1"/>
</dbReference>
<gene>
    <name evidence="11" type="primary">asnB</name>
    <name evidence="11" type="ORF">D6850_18295</name>
</gene>
<comment type="similarity">
    <text evidence="2">Belongs to the asparagine synthetase family.</text>
</comment>
<feature type="binding site" evidence="9">
    <location>
        <position position="114"/>
    </location>
    <ligand>
        <name>L-glutamine</name>
        <dbReference type="ChEBI" id="CHEBI:58359"/>
    </ligand>
</feature>
<dbReference type="Pfam" id="PF13522">
    <property type="entry name" value="GATase_6"/>
    <property type="match status" value="1"/>
</dbReference>
<keyword evidence="6 8" id="KW-0315">Glutamine amidotransferase</keyword>
<dbReference type="SUPFAM" id="SSF52402">
    <property type="entry name" value="Adenine nucleotide alpha hydrolases-like"/>
    <property type="match status" value="1"/>
</dbReference>
<evidence type="ECO:0000256" key="4">
    <source>
        <dbReference type="ARBA" id="ARBA00022741"/>
    </source>
</evidence>
<keyword evidence="11" id="KW-0436">Ligase</keyword>
<evidence type="ECO:0000256" key="1">
    <source>
        <dbReference type="ARBA" id="ARBA00005187"/>
    </source>
</evidence>
<evidence type="ECO:0000256" key="8">
    <source>
        <dbReference type="PIRSR" id="PIRSR001589-1"/>
    </source>
</evidence>
<dbReference type="PANTHER" id="PTHR43284">
    <property type="entry name" value="ASPARAGINE SYNTHETASE (GLUTAMINE-HYDROLYZING)"/>
    <property type="match status" value="1"/>
</dbReference>
<keyword evidence="4 9" id="KW-0547">Nucleotide-binding</keyword>
<dbReference type="Pfam" id="PF00733">
    <property type="entry name" value="Asn_synthase"/>
    <property type="match status" value="1"/>
</dbReference>
<dbReference type="GO" id="GO:0004066">
    <property type="term" value="F:asparagine synthase (glutamine-hydrolyzing) activity"/>
    <property type="evidence" value="ECO:0007669"/>
    <property type="project" value="UniProtKB-EC"/>
</dbReference>
<dbReference type="OrthoDB" id="9763290at2"/>
<organism evidence="11 12">
    <name type="scientific">Roseovarius spongiae</name>
    <dbReference type="NCBI Taxonomy" id="2320272"/>
    <lineage>
        <taxon>Bacteria</taxon>
        <taxon>Pseudomonadati</taxon>
        <taxon>Pseudomonadota</taxon>
        <taxon>Alphaproteobacteria</taxon>
        <taxon>Rhodobacterales</taxon>
        <taxon>Roseobacteraceae</taxon>
        <taxon>Roseovarius</taxon>
    </lineage>
</organism>
<keyword evidence="12" id="KW-1185">Reference proteome</keyword>